<dbReference type="InterPro" id="IPR028994">
    <property type="entry name" value="Integrin_alpha_N"/>
</dbReference>
<comment type="caution">
    <text evidence="9">The sequence shown here is derived from an EMBL/GenBank/DDBJ whole genome shotgun (WGS) entry which is preliminary data.</text>
</comment>
<keyword evidence="2 7" id="KW-0812">Transmembrane</keyword>
<sequence length="771" mass="88786">MKRIQQFKHKGLEPDHGKDEDLEDLFEENINKVDECSLGIDLELLWSTELGAGVYSTPLITDLDNDGTPEIIIHTLSRFVEVLEATNGEKSPGWPFIFSENLFHSSPILFDQSSSHSRLFISSTYDGQILFFDKNGRRKKDYYIQLPPLILHKHWYEKDINNETELGEITPSYFYRMVPISDDDTDDYLDLTLDSISNDSDEENDYEFDEDRSHEKNNDKNKDEKTQGQEQEQEQELYEKDDFEKPQYFDSPFEQPRQRQQERITEEAKEAMKILGHFGEYSDLEFQFSSKIENSFSKNREQYINDQMGKIKEELTQSYLFVDPHILSTPVITPSNELVLSVSYYFDTYKQNEPEYRDLELTNYVAGGIIVYDLNVKQIKWIRHLDLSTQESENQAFVYPSPTVVDLDGDGKLDIIIGTSLGNIYALDMDGDLKPGFPIEMGEIQAQIACVDLTGDGNLEIIATSVISNIRVFDNLGKELWSKEIIGFCSQTPTIGDVNGDGKLDIVITTESGYIYVFNRGGEILDGFPIRITNKITAPILIIKLLPQNFKHSHLVFVSWDGMLHILDPIKGCETKTDIGEMSYSMVLADDFVGNNKIQLLVTTMGGHCYAFDTNTPYNPLRSWSSQVQSINGFVQREASQGVIFLPNTRKENSISGRKFQVQFQIIDFQNQLEVDYEYNVKIFIGSVLVFQNVYKNTGTYSVILNTPKQIKSSLLRIEMFNKNLLKFEDSFLIHTHEDFFTKLRFSLFIPFFLMSIVIIFTREKKTPLPR</sequence>
<keyword evidence="3" id="KW-0732">Signal</keyword>
<evidence type="ECO:0000313" key="10">
    <source>
        <dbReference type="Proteomes" id="UP001150062"/>
    </source>
</evidence>
<dbReference type="EMBL" id="JAOAOG010000176">
    <property type="protein sequence ID" value="KAJ6242287.1"/>
    <property type="molecule type" value="Genomic_DNA"/>
</dbReference>
<dbReference type="InterPro" id="IPR013517">
    <property type="entry name" value="FG-GAP"/>
</dbReference>
<dbReference type="PANTHER" id="PTHR21419">
    <property type="match status" value="1"/>
</dbReference>
<evidence type="ECO:0000256" key="4">
    <source>
        <dbReference type="ARBA" id="ARBA00022989"/>
    </source>
</evidence>
<dbReference type="InterPro" id="IPR045232">
    <property type="entry name" value="FAM234"/>
</dbReference>
<keyword evidence="4 7" id="KW-1133">Transmembrane helix</keyword>
<accession>A0ABQ8YCF2</accession>
<proteinExistence type="predicted"/>
<gene>
    <name evidence="9" type="ORF">M0813_22729</name>
</gene>
<feature type="domain" description="DEX1 C-terminal" evidence="8">
    <location>
        <begin position="642"/>
        <end position="737"/>
    </location>
</feature>
<dbReference type="Proteomes" id="UP001150062">
    <property type="component" value="Unassembled WGS sequence"/>
</dbReference>
<dbReference type="Gene3D" id="2.130.10.10">
    <property type="entry name" value="YVTN repeat-like/Quinoprotein amine dehydrogenase"/>
    <property type="match status" value="1"/>
</dbReference>
<comment type="subcellular location">
    <subcellularLocation>
        <location evidence="1">Membrane</location>
        <topology evidence="1">Single-pass membrane protein</topology>
    </subcellularLocation>
</comment>
<evidence type="ECO:0000256" key="3">
    <source>
        <dbReference type="ARBA" id="ARBA00022729"/>
    </source>
</evidence>
<organism evidence="9 10">
    <name type="scientific">Anaeramoeba flamelloides</name>
    <dbReference type="NCBI Taxonomy" id="1746091"/>
    <lineage>
        <taxon>Eukaryota</taxon>
        <taxon>Metamonada</taxon>
        <taxon>Anaeramoebidae</taxon>
        <taxon>Anaeramoeba</taxon>
    </lineage>
</organism>
<keyword evidence="10" id="KW-1185">Reference proteome</keyword>
<feature type="compositionally biased region" description="Acidic residues" evidence="6">
    <location>
        <begin position="199"/>
        <end position="210"/>
    </location>
</feature>
<evidence type="ECO:0000256" key="7">
    <source>
        <dbReference type="SAM" id="Phobius"/>
    </source>
</evidence>
<keyword evidence="5 7" id="KW-0472">Membrane</keyword>
<evidence type="ECO:0000313" key="9">
    <source>
        <dbReference type="EMBL" id="KAJ6242287.1"/>
    </source>
</evidence>
<dbReference type="InterPro" id="IPR015943">
    <property type="entry name" value="WD40/YVTN_repeat-like_dom_sf"/>
</dbReference>
<feature type="compositionally biased region" description="Basic and acidic residues" evidence="6">
    <location>
        <begin position="237"/>
        <end position="247"/>
    </location>
</feature>
<dbReference type="Pfam" id="PF23722">
    <property type="entry name" value="Beta-sand_DEX1"/>
    <property type="match status" value="1"/>
</dbReference>
<dbReference type="SUPFAM" id="SSF50998">
    <property type="entry name" value="Quinoprotein alcohol dehydrogenase-like"/>
    <property type="match status" value="1"/>
</dbReference>
<evidence type="ECO:0000259" key="8">
    <source>
        <dbReference type="Pfam" id="PF23722"/>
    </source>
</evidence>
<dbReference type="SUPFAM" id="SSF69318">
    <property type="entry name" value="Integrin alpha N-terminal domain"/>
    <property type="match status" value="1"/>
</dbReference>
<name>A0ABQ8YCF2_9EUKA</name>
<evidence type="ECO:0000256" key="2">
    <source>
        <dbReference type="ARBA" id="ARBA00022692"/>
    </source>
</evidence>
<dbReference type="InterPro" id="IPR056376">
    <property type="entry name" value="DEX1_C"/>
</dbReference>
<dbReference type="PANTHER" id="PTHR21419:SF23">
    <property type="entry name" value="PROTEIN DEFECTIVE IN EXINE FORMATION 1"/>
    <property type="match status" value="1"/>
</dbReference>
<reference evidence="9" key="1">
    <citation type="submission" date="2022-08" db="EMBL/GenBank/DDBJ databases">
        <title>Novel sulfate-reducing endosymbionts in the free-living metamonad Anaeramoeba.</title>
        <authorList>
            <person name="Jerlstrom-Hultqvist J."/>
            <person name="Cepicka I."/>
            <person name="Gallot-Lavallee L."/>
            <person name="Salas-Leiva D."/>
            <person name="Curtis B.A."/>
            <person name="Zahonova K."/>
            <person name="Pipaliya S."/>
            <person name="Dacks J."/>
            <person name="Roger A.J."/>
        </authorList>
    </citation>
    <scope>NUCLEOTIDE SEQUENCE</scope>
    <source>
        <strain evidence="9">Schooner1</strain>
    </source>
</reference>
<feature type="transmembrane region" description="Helical" evidence="7">
    <location>
        <begin position="744"/>
        <end position="762"/>
    </location>
</feature>
<feature type="compositionally biased region" description="Basic and acidic residues" evidence="6">
    <location>
        <begin position="211"/>
        <end position="227"/>
    </location>
</feature>
<dbReference type="InterPro" id="IPR011047">
    <property type="entry name" value="Quinoprotein_ADH-like_sf"/>
</dbReference>
<protein>
    <submittedName>
        <fullName evidence="9">Protein defective in exine formation 1</fullName>
    </submittedName>
</protein>
<evidence type="ECO:0000256" key="5">
    <source>
        <dbReference type="ARBA" id="ARBA00023136"/>
    </source>
</evidence>
<evidence type="ECO:0000256" key="6">
    <source>
        <dbReference type="SAM" id="MobiDB-lite"/>
    </source>
</evidence>
<dbReference type="Pfam" id="PF13517">
    <property type="entry name" value="FG-GAP_3"/>
    <property type="match status" value="1"/>
</dbReference>
<evidence type="ECO:0000256" key="1">
    <source>
        <dbReference type="ARBA" id="ARBA00004167"/>
    </source>
</evidence>
<feature type="region of interest" description="Disordered" evidence="6">
    <location>
        <begin position="189"/>
        <end position="264"/>
    </location>
</feature>